<sequence>MVENTGGHALVLGGSIAGLLAARVLSDHYAAVTIVERDHLPTAAAQRRGVPHGHHVHGMLPGGLRIIERLLPGFTGEVTSAGGLTGDILANVRWYLNGLPLRRTATGLTALSAGRPLIEGTIRDRVRAIPQIKILDGYDVTGLTASAGGDRVTGATVAGRDGSDARAIPADLVVDATGRGSRAPRWLAGLGYAPPPADRVAIDLAYTSCPVTVPDDLFGDDLIIVTPRFPGLRRSSVMQRLEGGRVLVTLAGVLGERPPVANEELPAYAETLATPDTYQVLRAAKPLGEPVTFRFPAYVRHRYDHLRRLPAGLLVAGDATCGFNPVYGQGMSVAAMNAAALADELARGGEPDPYRYFQSVAQILEAPWRLAVGADLALPGVTGPALADSPLTPEYLRRLQLAGTEDAELAAALVRVTGLVDPPRTLLHPEIVARVERARVDAGAVVRVDANL</sequence>
<dbReference type="PANTHER" id="PTHR43422">
    <property type="entry name" value="THIAMINE THIAZOLE SYNTHASE"/>
    <property type="match status" value="1"/>
</dbReference>
<accession>A0ABW2I4C1</accession>
<dbReference type="RefSeq" id="WP_378977178.1">
    <property type="nucleotide sequence ID" value="NZ_JBHTBJ010000056.1"/>
</dbReference>
<dbReference type="InterPro" id="IPR036188">
    <property type="entry name" value="FAD/NAD-bd_sf"/>
</dbReference>
<proteinExistence type="predicted"/>
<name>A0ABW2I4C1_9ACTN</name>
<reference evidence="2" key="1">
    <citation type="journal article" date="2019" name="Int. J. Syst. Evol. Microbiol.">
        <title>The Global Catalogue of Microorganisms (GCM) 10K type strain sequencing project: providing services to taxonomists for standard genome sequencing and annotation.</title>
        <authorList>
            <consortium name="The Broad Institute Genomics Platform"/>
            <consortium name="The Broad Institute Genome Sequencing Center for Infectious Disease"/>
            <person name="Wu L."/>
            <person name="Ma J."/>
        </authorList>
    </citation>
    <scope>NUCLEOTIDE SEQUENCE [LARGE SCALE GENOMIC DNA]</scope>
    <source>
        <strain evidence="2">XZYJT-10</strain>
    </source>
</reference>
<dbReference type="Proteomes" id="UP001596548">
    <property type="component" value="Unassembled WGS sequence"/>
</dbReference>
<evidence type="ECO:0000313" key="1">
    <source>
        <dbReference type="EMBL" id="MFC7279654.1"/>
    </source>
</evidence>
<evidence type="ECO:0000313" key="2">
    <source>
        <dbReference type="Proteomes" id="UP001596548"/>
    </source>
</evidence>
<dbReference type="EMBL" id="JBHTBJ010000056">
    <property type="protein sequence ID" value="MFC7279654.1"/>
    <property type="molecule type" value="Genomic_DNA"/>
</dbReference>
<organism evidence="1 2">
    <name type="scientific">Paractinoplanes rhizophilus</name>
    <dbReference type="NCBI Taxonomy" id="1416877"/>
    <lineage>
        <taxon>Bacteria</taxon>
        <taxon>Bacillati</taxon>
        <taxon>Actinomycetota</taxon>
        <taxon>Actinomycetes</taxon>
        <taxon>Micromonosporales</taxon>
        <taxon>Micromonosporaceae</taxon>
        <taxon>Paractinoplanes</taxon>
    </lineage>
</organism>
<gene>
    <name evidence="1" type="ORF">ACFQS1_37330</name>
</gene>
<dbReference type="SUPFAM" id="SSF51905">
    <property type="entry name" value="FAD/NAD(P)-binding domain"/>
    <property type="match status" value="1"/>
</dbReference>
<comment type="caution">
    <text evidence="1">The sequence shown here is derived from an EMBL/GenBank/DDBJ whole genome shotgun (WGS) entry which is preliminary data.</text>
</comment>
<dbReference type="PANTHER" id="PTHR43422:SF3">
    <property type="entry name" value="THIAMINE THIAZOLE SYNTHASE"/>
    <property type="match status" value="1"/>
</dbReference>
<keyword evidence="2" id="KW-1185">Reference proteome</keyword>
<protein>
    <submittedName>
        <fullName evidence="1">FAD-dependent oxidoreductase</fullName>
    </submittedName>
</protein>
<dbReference type="Gene3D" id="3.50.50.60">
    <property type="entry name" value="FAD/NAD(P)-binding domain"/>
    <property type="match status" value="1"/>
</dbReference>